<keyword evidence="3" id="KW-1185">Reference proteome</keyword>
<proteinExistence type="predicted"/>
<reference evidence="2 3" key="1">
    <citation type="journal article" date="2012" name="Science">
        <title>The Paleozoic origin of enzymatic lignin decomposition reconstructed from 31 fungal genomes.</title>
        <authorList>
            <person name="Floudas D."/>
            <person name="Binder M."/>
            <person name="Riley R."/>
            <person name="Barry K."/>
            <person name="Blanchette R.A."/>
            <person name="Henrissat B."/>
            <person name="Martinez A.T."/>
            <person name="Otillar R."/>
            <person name="Spatafora J.W."/>
            <person name="Yadav J.S."/>
            <person name="Aerts A."/>
            <person name="Benoit I."/>
            <person name="Boyd A."/>
            <person name="Carlson A."/>
            <person name="Copeland A."/>
            <person name="Coutinho P.M."/>
            <person name="de Vries R.P."/>
            <person name="Ferreira P."/>
            <person name="Findley K."/>
            <person name="Foster B."/>
            <person name="Gaskell J."/>
            <person name="Glotzer D."/>
            <person name="Gorecki P."/>
            <person name="Heitman J."/>
            <person name="Hesse C."/>
            <person name="Hori C."/>
            <person name="Igarashi K."/>
            <person name="Jurgens J.A."/>
            <person name="Kallen N."/>
            <person name="Kersten P."/>
            <person name="Kohler A."/>
            <person name="Kuees U."/>
            <person name="Kumar T.K.A."/>
            <person name="Kuo A."/>
            <person name="LaButti K."/>
            <person name="Larrondo L.F."/>
            <person name="Lindquist E."/>
            <person name="Ling A."/>
            <person name="Lombard V."/>
            <person name="Lucas S."/>
            <person name="Lundell T."/>
            <person name="Martin R."/>
            <person name="McLaughlin D.J."/>
            <person name="Morgenstern I."/>
            <person name="Morin E."/>
            <person name="Murat C."/>
            <person name="Nagy L.G."/>
            <person name="Nolan M."/>
            <person name="Ohm R.A."/>
            <person name="Patyshakuliyeva A."/>
            <person name="Rokas A."/>
            <person name="Ruiz-Duenas F.J."/>
            <person name="Sabat G."/>
            <person name="Salamov A."/>
            <person name="Samejima M."/>
            <person name="Schmutz J."/>
            <person name="Slot J.C."/>
            <person name="St John F."/>
            <person name="Stenlid J."/>
            <person name="Sun H."/>
            <person name="Sun S."/>
            <person name="Syed K."/>
            <person name="Tsang A."/>
            <person name="Wiebenga A."/>
            <person name="Young D."/>
            <person name="Pisabarro A."/>
            <person name="Eastwood D.C."/>
            <person name="Martin F."/>
            <person name="Cullen D."/>
            <person name="Grigoriev I.V."/>
            <person name="Hibbett D.S."/>
        </authorList>
    </citation>
    <scope>NUCLEOTIDE SEQUENCE</scope>
    <source>
        <strain evidence="3">FP-58527</strain>
    </source>
</reference>
<dbReference type="InParanoid" id="S8EIL6"/>
<feature type="compositionally biased region" description="Basic and acidic residues" evidence="1">
    <location>
        <begin position="10"/>
        <end position="26"/>
    </location>
</feature>
<accession>S8EIL6</accession>
<gene>
    <name evidence="2" type="ORF">FOMPIDRAFT_1058824</name>
</gene>
<feature type="region of interest" description="Disordered" evidence="1">
    <location>
        <begin position="119"/>
        <end position="193"/>
    </location>
</feature>
<dbReference type="HOGENOM" id="CLU_1053867_0_0_1"/>
<dbReference type="OrthoDB" id="2801693at2759"/>
<protein>
    <submittedName>
        <fullName evidence="2">Uncharacterized protein</fullName>
    </submittedName>
</protein>
<feature type="region of interest" description="Disordered" evidence="1">
    <location>
        <begin position="1"/>
        <end position="27"/>
    </location>
</feature>
<dbReference type="Proteomes" id="UP000015241">
    <property type="component" value="Unassembled WGS sequence"/>
</dbReference>
<name>S8EIL6_FOMSC</name>
<sequence length="264" mass="30491">MSAQTCRRLQPHEHIRTPVPKPRREGTSLQMDMGLDRVAFLCTTRFMRDVAYRHLVLDKHLHQQDRLAWDEVMKEAAQHPILKRYADLWPLERYLKDWLAPSMSGRRGQMYTGATVANSKSSVAQSQNELPIRKPLPTQPTRTHPVVAQARPRMDSQAGSVQRPSPPPPSQRHVYATGHSTTQPADRNTPAGKQRASFRKFLLCCKPNLRPLRREFKRLGVKSPVDFLRMARLGDRYRESLLRGYMHLTELEIAEVKMVMDQIK</sequence>
<evidence type="ECO:0000313" key="3">
    <source>
        <dbReference type="Proteomes" id="UP000015241"/>
    </source>
</evidence>
<dbReference type="AlphaFoldDB" id="S8EIL6"/>
<evidence type="ECO:0000313" key="2">
    <source>
        <dbReference type="EMBL" id="EPT03174.1"/>
    </source>
</evidence>
<dbReference type="EMBL" id="KE504131">
    <property type="protein sequence ID" value="EPT03174.1"/>
    <property type="molecule type" value="Genomic_DNA"/>
</dbReference>
<evidence type="ECO:0000256" key="1">
    <source>
        <dbReference type="SAM" id="MobiDB-lite"/>
    </source>
</evidence>
<feature type="compositionally biased region" description="Polar residues" evidence="1">
    <location>
        <begin position="119"/>
        <end position="129"/>
    </location>
</feature>
<organism evidence="2 3">
    <name type="scientific">Fomitopsis schrenkii</name>
    <name type="common">Brown rot fungus</name>
    <dbReference type="NCBI Taxonomy" id="2126942"/>
    <lineage>
        <taxon>Eukaryota</taxon>
        <taxon>Fungi</taxon>
        <taxon>Dikarya</taxon>
        <taxon>Basidiomycota</taxon>
        <taxon>Agaricomycotina</taxon>
        <taxon>Agaricomycetes</taxon>
        <taxon>Polyporales</taxon>
        <taxon>Fomitopsis</taxon>
    </lineage>
</organism>